<organism evidence="1 2">
    <name type="scientific">Neisseria iguanae</name>
    <dbReference type="NCBI Taxonomy" id="90242"/>
    <lineage>
        <taxon>Bacteria</taxon>
        <taxon>Pseudomonadati</taxon>
        <taxon>Pseudomonadota</taxon>
        <taxon>Betaproteobacteria</taxon>
        <taxon>Neisseriales</taxon>
        <taxon>Neisseriaceae</taxon>
        <taxon>Neisseria</taxon>
    </lineage>
</organism>
<reference evidence="1 2" key="1">
    <citation type="submission" date="2018-03" db="EMBL/GenBank/DDBJ databases">
        <title>Neisseria weixii sp. nov., isolated from the intestinal contents of Tibetan Plateau pika (Ochotona curzoniae) in Yushu, Qinghai Province, China.</title>
        <authorList>
            <person name="Gui Z."/>
        </authorList>
    </citation>
    <scope>NUCLEOTIDE SEQUENCE [LARGE SCALE GENOMIC DNA]</scope>
    <source>
        <strain evidence="1 2">ATCC 51483</strain>
    </source>
</reference>
<gene>
    <name evidence="1" type="ORF">C7N83_11260</name>
</gene>
<dbReference type="EMBL" id="PXYY01000089">
    <property type="protein sequence ID" value="PSJ79605.1"/>
    <property type="molecule type" value="Genomic_DNA"/>
</dbReference>
<protein>
    <submittedName>
        <fullName evidence="1">Uncharacterized protein</fullName>
    </submittedName>
</protein>
<sequence>MIFCSVKSLKTDAALAGFSSKITILPAVDAATESQAAFRDFNLNMNDRIADLIGFKKYLKRG</sequence>
<evidence type="ECO:0000313" key="2">
    <source>
        <dbReference type="Proteomes" id="UP000241868"/>
    </source>
</evidence>
<accession>A0A2P7TY30</accession>
<keyword evidence="2" id="KW-1185">Reference proteome</keyword>
<comment type="caution">
    <text evidence="1">The sequence shown here is derived from an EMBL/GenBank/DDBJ whole genome shotgun (WGS) entry which is preliminary data.</text>
</comment>
<evidence type="ECO:0000313" key="1">
    <source>
        <dbReference type="EMBL" id="PSJ79605.1"/>
    </source>
</evidence>
<name>A0A2P7TY30_9NEIS</name>
<dbReference type="Proteomes" id="UP000241868">
    <property type="component" value="Unassembled WGS sequence"/>
</dbReference>
<proteinExistence type="predicted"/>
<dbReference type="AlphaFoldDB" id="A0A2P7TY30"/>